<keyword evidence="1" id="KW-0732">Signal</keyword>
<proteinExistence type="predicted"/>
<dbReference type="SUPFAM" id="SSF82109">
    <property type="entry name" value="MIR domain"/>
    <property type="match status" value="1"/>
</dbReference>
<name>A0A4P9Y5Y4_9FUNG</name>
<feature type="domain" description="MIR" evidence="3">
    <location>
        <begin position="2"/>
        <end position="57"/>
    </location>
</feature>
<dbReference type="PANTHER" id="PTHR46809:SF2">
    <property type="entry name" value="GH21273P"/>
    <property type="match status" value="1"/>
</dbReference>
<dbReference type="Gene3D" id="2.80.10.50">
    <property type="match status" value="1"/>
</dbReference>
<feature type="domain" description="MIR" evidence="3">
    <location>
        <begin position="128"/>
        <end position="177"/>
    </location>
</feature>
<dbReference type="PANTHER" id="PTHR46809">
    <property type="entry name" value="STROMAL CELL-DERIVED FACTOR 2-LIKE PROTEIN"/>
    <property type="match status" value="1"/>
</dbReference>
<keyword evidence="5" id="KW-1185">Reference proteome</keyword>
<keyword evidence="2" id="KW-0677">Repeat</keyword>
<dbReference type="InterPro" id="IPR036300">
    <property type="entry name" value="MIR_dom_sf"/>
</dbReference>
<gene>
    <name evidence="4" type="ORF">BJ684DRAFT_1553</name>
</gene>
<dbReference type="CDD" id="cd23263">
    <property type="entry name" value="beta-trefoil_MIR"/>
    <property type="match status" value="1"/>
</dbReference>
<feature type="non-terminal residue" evidence="4">
    <location>
        <position position="177"/>
    </location>
</feature>
<evidence type="ECO:0000313" key="4">
    <source>
        <dbReference type="EMBL" id="RKP13230.1"/>
    </source>
</evidence>
<dbReference type="PROSITE" id="PS50919">
    <property type="entry name" value="MIR"/>
    <property type="match status" value="3"/>
</dbReference>
<dbReference type="AlphaFoldDB" id="A0A4P9Y5Y4"/>
<evidence type="ECO:0000256" key="1">
    <source>
        <dbReference type="ARBA" id="ARBA00022729"/>
    </source>
</evidence>
<accession>A0A4P9Y5Y4</accession>
<sequence>DGETIKAGSRIAIKHNMTGRYLHFSCGEVQAGASGQELAVAGPWSAETNDFWQLFPAQGDAPPPGTPVRYGQIFRLRHVSTGRYLHSHSGVKSPASGQQEVTVWDGNDENDQWVVRRWNEYNNEGSQTGEWQSGHSFSLQHLRTGAYLHSHDASVGNFNEITGFSGDTEDENSRWVV</sequence>
<dbReference type="Pfam" id="PF02815">
    <property type="entry name" value="MIR"/>
    <property type="match status" value="1"/>
</dbReference>
<dbReference type="SMART" id="SM00472">
    <property type="entry name" value="MIR"/>
    <property type="match status" value="3"/>
</dbReference>
<organism evidence="4 5">
    <name type="scientific">Piptocephalis cylindrospora</name>
    <dbReference type="NCBI Taxonomy" id="1907219"/>
    <lineage>
        <taxon>Eukaryota</taxon>
        <taxon>Fungi</taxon>
        <taxon>Fungi incertae sedis</taxon>
        <taxon>Zoopagomycota</taxon>
        <taxon>Zoopagomycotina</taxon>
        <taxon>Zoopagomycetes</taxon>
        <taxon>Zoopagales</taxon>
        <taxon>Piptocephalidaceae</taxon>
        <taxon>Piptocephalis</taxon>
    </lineage>
</organism>
<dbReference type="OrthoDB" id="5588846at2759"/>
<dbReference type="EMBL" id="KZ988076">
    <property type="protein sequence ID" value="RKP13230.1"/>
    <property type="molecule type" value="Genomic_DNA"/>
</dbReference>
<dbReference type="Proteomes" id="UP000267251">
    <property type="component" value="Unassembled WGS sequence"/>
</dbReference>
<protein>
    <submittedName>
        <fullName evidence="4">MIR motif-containing protein</fullName>
    </submittedName>
</protein>
<dbReference type="InterPro" id="IPR016093">
    <property type="entry name" value="MIR_motif"/>
</dbReference>
<evidence type="ECO:0000313" key="5">
    <source>
        <dbReference type="Proteomes" id="UP000267251"/>
    </source>
</evidence>
<feature type="domain" description="MIR" evidence="3">
    <location>
        <begin position="65"/>
        <end position="118"/>
    </location>
</feature>
<feature type="non-terminal residue" evidence="4">
    <location>
        <position position="1"/>
    </location>
</feature>
<evidence type="ECO:0000256" key="2">
    <source>
        <dbReference type="ARBA" id="ARBA00022737"/>
    </source>
</evidence>
<evidence type="ECO:0000259" key="3">
    <source>
        <dbReference type="PROSITE" id="PS50919"/>
    </source>
</evidence>
<reference evidence="5" key="1">
    <citation type="journal article" date="2018" name="Nat. Microbiol.">
        <title>Leveraging single-cell genomics to expand the fungal tree of life.</title>
        <authorList>
            <person name="Ahrendt S.R."/>
            <person name="Quandt C.A."/>
            <person name="Ciobanu D."/>
            <person name="Clum A."/>
            <person name="Salamov A."/>
            <person name="Andreopoulos B."/>
            <person name="Cheng J.F."/>
            <person name="Woyke T."/>
            <person name="Pelin A."/>
            <person name="Henrissat B."/>
            <person name="Reynolds N.K."/>
            <person name="Benny G.L."/>
            <person name="Smith M.E."/>
            <person name="James T.Y."/>
            <person name="Grigoriev I.V."/>
        </authorList>
    </citation>
    <scope>NUCLEOTIDE SEQUENCE [LARGE SCALE GENOMIC DNA]</scope>
</reference>